<sequence>MPRPQRNSPSAPAGNNSIEQAAAGGSRREVLVAMRTRIAAAVDDPETPPRDLAALSKRLIEVMNDIDLIDRKLSDDEIGEAADTPDEDFDGSAV</sequence>
<keyword evidence="3" id="KW-1185">Reference proteome</keyword>
<evidence type="ECO:0000313" key="3">
    <source>
        <dbReference type="Proteomes" id="UP001160334"/>
    </source>
</evidence>
<protein>
    <recommendedName>
        <fullName evidence="4">Terminase small subunit</fullName>
    </recommendedName>
</protein>
<reference evidence="2 3" key="1">
    <citation type="submission" date="2023-04" db="EMBL/GenBank/DDBJ databases">
        <title>Forest soil microbial communities from Buena Vista Peninsula, Colon Province, Panama.</title>
        <authorList>
            <person name="Bouskill N."/>
        </authorList>
    </citation>
    <scope>NUCLEOTIDE SEQUENCE [LARGE SCALE GENOMIC DNA]</scope>
    <source>
        <strain evidence="2 3">CFH S0262</strain>
    </source>
</reference>
<proteinExistence type="predicted"/>
<feature type="compositionally biased region" description="Polar residues" evidence="1">
    <location>
        <begin position="1"/>
        <end position="19"/>
    </location>
</feature>
<gene>
    <name evidence="2" type="ORF">M2280_004461</name>
</gene>
<evidence type="ECO:0008006" key="4">
    <source>
        <dbReference type="Google" id="ProtNLM"/>
    </source>
</evidence>
<organism evidence="2 3">
    <name type="scientific">Prescottella agglutinans</name>
    <dbReference type="NCBI Taxonomy" id="1644129"/>
    <lineage>
        <taxon>Bacteria</taxon>
        <taxon>Bacillati</taxon>
        <taxon>Actinomycetota</taxon>
        <taxon>Actinomycetes</taxon>
        <taxon>Mycobacteriales</taxon>
        <taxon>Nocardiaceae</taxon>
        <taxon>Prescottella</taxon>
    </lineage>
</organism>
<feature type="compositionally biased region" description="Acidic residues" evidence="1">
    <location>
        <begin position="76"/>
        <end position="94"/>
    </location>
</feature>
<dbReference type="EMBL" id="JARXVC010000013">
    <property type="protein sequence ID" value="MDH6283218.1"/>
    <property type="molecule type" value="Genomic_DNA"/>
</dbReference>
<dbReference type="RefSeq" id="WP_280762493.1">
    <property type="nucleotide sequence ID" value="NZ_JARXVC010000013.1"/>
</dbReference>
<evidence type="ECO:0000313" key="2">
    <source>
        <dbReference type="EMBL" id="MDH6283218.1"/>
    </source>
</evidence>
<evidence type="ECO:0000256" key="1">
    <source>
        <dbReference type="SAM" id="MobiDB-lite"/>
    </source>
</evidence>
<name>A0ABT6MFW7_9NOCA</name>
<feature type="region of interest" description="Disordered" evidence="1">
    <location>
        <begin position="74"/>
        <end position="94"/>
    </location>
</feature>
<accession>A0ABT6MFW7</accession>
<feature type="region of interest" description="Disordered" evidence="1">
    <location>
        <begin position="1"/>
        <end position="27"/>
    </location>
</feature>
<comment type="caution">
    <text evidence="2">The sequence shown here is derived from an EMBL/GenBank/DDBJ whole genome shotgun (WGS) entry which is preliminary data.</text>
</comment>
<dbReference type="Proteomes" id="UP001160334">
    <property type="component" value="Unassembled WGS sequence"/>
</dbReference>